<reference evidence="2 3" key="1">
    <citation type="journal article" date="2010" name="DNA Res.">
        <title>Genome sequence of Kitasatospora setae NBRC 14216T: an evolutionary snapshot of the family Streptomycetaceae.</title>
        <authorList>
            <person name="Ichikawa N."/>
            <person name="Oguchi A."/>
            <person name="Ikeda H."/>
            <person name="Ishikawa J."/>
            <person name="Kitani S."/>
            <person name="Watanabe Y."/>
            <person name="Nakamura S."/>
            <person name="Katano Y."/>
            <person name="Kishi E."/>
            <person name="Sasagawa M."/>
            <person name="Ankai A."/>
            <person name="Fukui S."/>
            <person name="Hashimoto Y."/>
            <person name="Kamata S."/>
            <person name="Otoguro M."/>
            <person name="Tanikawa S."/>
            <person name="Nihira T."/>
            <person name="Horinouchi S."/>
            <person name="Ohnishi Y."/>
            <person name="Hayakawa M."/>
            <person name="Kuzuyama T."/>
            <person name="Arisawa A."/>
            <person name="Nomoto F."/>
            <person name="Miura H."/>
            <person name="Takahashi Y."/>
            <person name="Fujita N."/>
        </authorList>
    </citation>
    <scope>NUCLEOTIDE SEQUENCE [LARGE SCALE GENOMIC DNA]</scope>
    <source>
        <strain evidence="3">ATCC 33774 / DSM 43861 / JCM 3304 / KCC A-0304 / NBRC 14216 / KM-6054</strain>
    </source>
</reference>
<protein>
    <recommendedName>
        <fullName evidence="1">PLL-like beta propeller domain-containing protein</fullName>
    </recommendedName>
</protein>
<feature type="domain" description="PLL-like beta propeller" evidence="1">
    <location>
        <begin position="21"/>
        <end position="136"/>
    </location>
</feature>
<keyword evidence="3" id="KW-1185">Reference proteome</keyword>
<dbReference type="HOGENOM" id="CLU_1747200_0_0_11"/>
<evidence type="ECO:0000259" key="1">
    <source>
        <dbReference type="Pfam" id="PF26607"/>
    </source>
</evidence>
<dbReference type="Pfam" id="PF26607">
    <property type="entry name" value="DUF8189"/>
    <property type="match status" value="1"/>
</dbReference>
<proteinExistence type="predicted"/>
<gene>
    <name evidence="2" type="ordered locus">KSE_69440</name>
</gene>
<dbReference type="PATRIC" id="fig|452652.3.peg.6972"/>
<dbReference type="AlphaFoldDB" id="E4N3G8"/>
<dbReference type="SUPFAM" id="SSF89372">
    <property type="entry name" value="Fucose-specific lectin"/>
    <property type="match status" value="1"/>
</dbReference>
<name>E4N3G8_KITSK</name>
<dbReference type="Proteomes" id="UP000007076">
    <property type="component" value="Chromosome"/>
</dbReference>
<evidence type="ECO:0000313" key="2">
    <source>
        <dbReference type="EMBL" id="BAJ32702.1"/>
    </source>
</evidence>
<dbReference type="EMBL" id="AP010968">
    <property type="protein sequence ID" value="BAJ32702.1"/>
    <property type="molecule type" value="Genomic_DNA"/>
</dbReference>
<dbReference type="InterPro" id="IPR058502">
    <property type="entry name" value="PLL-like_beta-prop"/>
</dbReference>
<evidence type="ECO:0000313" key="3">
    <source>
        <dbReference type="Proteomes" id="UP000007076"/>
    </source>
</evidence>
<accession>E4N3G8</accession>
<sequence length="149" mass="15552">MESERVSWTQIPGGMTTALPVAAAIAAGDKLFVLAVGEDQGVYYNVNTGGAWATAWTKIPGGQTKNAVCTLVNPAGVPSVIITGLDGKLYCASWQDDKNGWTAWQSLDGGAGSTPVAAAAVDNGKRYAFFLTGNDKHVHVDGDTYKVAF</sequence>
<dbReference type="Gene3D" id="2.120.10.70">
    <property type="entry name" value="Fucose-specific lectin"/>
    <property type="match status" value="1"/>
</dbReference>
<dbReference type="KEGG" id="ksk:KSE_69440"/>
<organism evidence="2 3">
    <name type="scientific">Kitasatospora setae (strain ATCC 33774 / DSM 43861 / JCM 3304 / KCC A-0304 / NBRC 14216 / KM-6054)</name>
    <name type="common">Streptomyces setae</name>
    <dbReference type="NCBI Taxonomy" id="452652"/>
    <lineage>
        <taxon>Bacteria</taxon>
        <taxon>Bacillati</taxon>
        <taxon>Actinomycetota</taxon>
        <taxon>Actinomycetes</taxon>
        <taxon>Kitasatosporales</taxon>
        <taxon>Streptomycetaceae</taxon>
        <taxon>Kitasatospora</taxon>
    </lineage>
</organism>